<dbReference type="PANTHER" id="PTHR12943:SF27">
    <property type="entry name" value="HOMOCYSTEINE-INDUCED ENDOPLASMIC RETICULUM PROTEIN, ISOFORM A"/>
    <property type="match status" value="1"/>
</dbReference>
<protein>
    <recommendedName>
        <fullName evidence="7">Ubiquitin-like domain-containing protein</fullName>
    </recommendedName>
</protein>
<dbReference type="AlphaFoldDB" id="A0AAN6SWI2"/>
<evidence type="ECO:0000256" key="3">
    <source>
        <dbReference type="ARBA" id="ARBA00022989"/>
    </source>
</evidence>
<dbReference type="SUPFAM" id="SSF54236">
    <property type="entry name" value="Ubiquitin-like"/>
    <property type="match status" value="1"/>
</dbReference>
<dbReference type="PROSITE" id="PS50053">
    <property type="entry name" value="UBIQUITIN_2"/>
    <property type="match status" value="1"/>
</dbReference>
<dbReference type="EMBL" id="MU854316">
    <property type="protein sequence ID" value="KAK4044855.1"/>
    <property type="molecule type" value="Genomic_DNA"/>
</dbReference>
<keyword evidence="4 6" id="KW-0472">Membrane</keyword>
<gene>
    <name evidence="8" type="ORF">C8A01DRAFT_42464</name>
</gene>
<comment type="caution">
    <text evidence="8">The sequence shown here is derived from an EMBL/GenBank/DDBJ whole genome shotgun (WGS) entry which is preliminary data.</text>
</comment>
<feature type="compositionally biased region" description="Low complexity" evidence="5">
    <location>
        <begin position="361"/>
        <end position="373"/>
    </location>
</feature>
<feature type="compositionally biased region" description="Low complexity" evidence="5">
    <location>
        <begin position="605"/>
        <end position="614"/>
    </location>
</feature>
<feature type="region of interest" description="Disordered" evidence="5">
    <location>
        <begin position="337"/>
        <end position="373"/>
    </location>
</feature>
<keyword evidence="9" id="KW-1185">Reference proteome</keyword>
<name>A0AAN6SWI2_9PEZI</name>
<evidence type="ECO:0000256" key="2">
    <source>
        <dbReference type="ARBA" id="ARBA00022692"/>
    </source>
</evidence>
<proteinExistence type="predicted"/>
<reference evidence="9" key="1">
    <citation type="journal article" date="2023" name="Mol. Phylogenet. Evol.">
        <title>Genome-scale phylogeny and comparative genomics of the fungal order Sordariales.</title>
        <authorList>
            <person name="Hensen N."/>
            <person name="Bonometti L."/>
            <person name="Westerberg I."/>
            <person name="Brannstrom I.O."/>
            <person name="Guillou S."/>
            <person name="Cros-Aarteil S."/>
            <person name="Calhoun S."/>
            <person name="Haridas S."/>
            <person name="Kuo A."/>
            <person name="Mondo S."/>
            <person name="Pangilinan J."/>
            <person name="Riley R."/>
            <person name="LaButti K."/>
            <person name="Andreopoulos B."/>
            <person name="Lipzen A."/>
            <person name="Chen C."/>
            <person name="Yan M."/>
            <person name="Daum C."/>
            <person name="Ng V."/>
            <person name="Clum A."/>
            <person name="Steindorff A."/>
            <person name="Ohm R.A."/>
            <person name="Martin F."/>
            <person name="Silar P."/>
            <person name="Natvig D.O."/>
            <person name="Lalanne C."/>
            <person name="Gautier V."/>
            <person name="Ament-Velasquez S.L."/>
            <person name="Kruys A."/>
            <person name="Hutchinson M.I."/>
            <person name="Powell A.J."/>
            <person name="Barry K."/>
            <person name="Miller A.N."/>
            <person name="Grigoriev I.V."/>
            <person name="Debuchy R."/>
            <person name="Gladieux P."/>
            <person name="Hiltunen Thoren M."/>
            <person name="Johannesson H."/>
        </authorList>
    </citation>
    <scope>NUCLEOTIDE SEQUENCE [LARGE SCALE GENOMIC DNA]</scope>
    <source>
        <strain evidence="9">CBS 284.82</strain>
    </source>
</reference>
<sequence>MTDDRPSSAPPGPQDDAPVVVNLQIVSPSAGVGSLRFPDTPAATTVQQLREKIRESLASRPADDQQRLIHRGRLLARDTDTLQDVFGEEAQTIHLVLRDTGEAPPPGDPLPHHIPHALRNPPNAAIPRPGSAPIGMPHVAAHFPQHPQHPQHPQLHQHQVQQQELLQRMTQLHQREANYRHLLAQQQNHRVAMGPHAQDGNNNAQVVGDDPTGGRNSPVGQAFRTVTREGTGPDGQRYSFRITVNELIAPVGASRPPVGPGPTSDPVGQRPLSAADVRNIIHGADATRAAQTMANAMQRNASGAHPANMAAELAHFNFNSPIQPIQPGVTTPIFPGVSRNASRAATPDTSARSVSRGSGFGPSSVQPPGQPQGAQWLPEVYILSSPTGPRGLLINNGSEMYTTPAARALPLMPNFYRPLVPTSLVAETHRPEIQIQGPGHVTITRRGEAPVHIQATPTQPYRPHSPLAQQPYQPPPPLAQQQPLPQAHNAQQPAIRRRPVAGQAAPAAAPAAQPAPQLNPHGNPGVAPLVAAAWPHIWLIARLVAFAWWFSYTDPSWERWLSLVLAFVVVVAINTGLFNGMVNNAFHPVREQLEGMIPFADPNRQQQQQQQQQQNVPEGAGDQHDENGANPDPAQTAQRLVAQRRVQNGNWLRDHMRRIERAGILFLASFAPGVAERHIQQLEEQERAERRAAEGARAAAAEAAAAAAAAQEEAERAAAEGQGGQEGQDGQDGEEAVQQQPRAPEVQPQPLLADW</sequence>
<keyword evidence="3 6" id="KW-1133">Transmembrane helix</keyword>
<feature type="compositionally biased region" description="Polar residues" evidence="5">
    <location>
        <begin position="339"/>
        <end position="356"/>
    </location>
</feature>
<evidence type="ECO:0000259" key="7">
    <source>
        <dbReference type="PROSITE" id="PS50053"/>
    </source>
</evidence>
<dbReference type="InterPro" id="IPR000626">
    <property type="entry name" value="Ubiquitin-like_dom"/>
</dbReference>
<dbReference type="InterPro" id="IPR039751">
    <property type="entry name" value="HERPUD1/2"/>
</dbReference>
<feature type="transmembrane region" description="Helical" evidence="6">
    <location>
        <begin position="526"/>
        <end position="548"/>
    </location>
</feature>
<feature type="region of interest" description="Disordered" evidence="5">
    <location>
        <begin position="683"/>
        <end position="755"/>
    </location>
</feature>
<dbReference type="GO" id="GO:0030968">
    <property type="term" value="P:endoplasmic reticulum unfolded protein response"/>
    <property type="evidence" value="ECO:0007669"/>
    <property type="project" value="TreeGrafter"/>
</dbReference>
<keyword evidence="2 6" id="KW-0812">Transmembrane</keyword>
<evidence type="ECO:0000256" key="4">
    <source>
        <dbReference type="ARBA" id="ARBA00023136"/>
    </source>
</evidence>
<dbReference type="GO" id="GO:0016020">
    <property type="term" value="C:membrane"/>
    <property type="evidence" value="ECO:0007669"/>
    <property type="project" value="UniProtKB-SubCell"/>
</dbReference>
<evidence type="ECO:0000313" key="8">
    <source>
        <dbReference type="EMBL" id="KAK4044855.1"/>
    </source>
</evidence>
<dbReference type="PANTHER" id="PTHR12943">
    <property type="entry name" value="HOMOCYSTEINE-RESPONSIVE ENDOPLASMIC RETICULUM-RESIDENT UNIQUITIN-LIKE DOMAIN HERPUD PROTEIN FAMILY MEMBER"/>
    <property type="match status" value="1"/>
</dbReference>
<organism evidence="8 9">
    <name type="scientific">Parachaetomium inaequale</name>
    <dbReference type="NCBI Taxonomy" id="2588326"/>
    <lineage>
        <taxon>Eukaryota</taxon>
        <taxon>Fungi</taxon>
        <taxon>Dikarya</taxon>
        <taxon>Ascomycota</taxon>
        <taxon>Pezizomycotina</taxon>
        <taxon>Sordariomycetes</taxon>
        <taxon>Sordariomycetidae</taxon>
        <taxon>Sordariales</taxon>
        <taxon>Chaetomiaceae</taxon>
        <taxon>Parachaetomium</taxon>
    </lineage>
</organism>
<feature type="compositionally biased region" description="Low complexity" evidence="5">
    <location>
        <begin position="479"/>
        <end position="494"/>
    </location>
</feature>
<feature type="transmembrane region" description="Helical" evidence="6">
    <location>
        <begin position="560"/>
        <end position="582"/>
    </location>
</feature>
<dbReference type="Gene3D" id="3.10.20.90">
    <property type="entry name" value="Phosphatidylinositol 3-kinase Catalytic Subunit, Chain A, domain 1"/>
    <property type="match status" value="1"/>
</dbReference>
<feature type="region of interest" description="Disordered" evidence="5">
    <location>
        <begin position="193"/>
        <end position="237"/>
    </location>
</feature>
<comment type="subcellular location">
    <subcellularLocation>
        <location evidence="1">Membrane</location>
    </subcellularLocation>
</comment>
<feature type="compositionally biased region" description="Basic and acidic residues" evidence="5">
    <location>
        <begin position="683"/>
        <end position="694"/>
    </location>
</feature>
<feature type="domain" description="Ubiquitin-like" evidence="7">
    <location>
        <begin position="45"/>
        <end position="102"/>
    </location>
</feature>
<dbReference type="InterPro" id="IPR029071">
    <property type="entry name" value="Ubiquitin-like_domsf"/>
</dbReference>
<evidence type="ECO:0000313" key="9">
    <source>
        <dbReference type="Proteomes" id="UP001303115"/>
    </source>
</evidence>
<feature type="compositionally biased region" description="Low complexity" evidence="5">
    <location>
        <begin position="695"/>
        <end position="711"/>
    </location>
</feature>
<dbReference type="Proteomes" id="UP001303115">
    <property type="component" value="Unassembled WGS sequence"/>
</dbReference>
<evidence type="ECO:0000256" key="5">
    <source>
        <dbReference type="SAM" id="MobiDB-lite"/>
    </source>
</evidence>
<evidence type="ECO:0000256" key="6">
    <source>
        <dbReference type="SAM" id="Phobius"/>
    </source>
</evidence>
<feature type="region of interest" description="Disordered" evidence="5">
    <location>
        <begin position="456"/>
        <end position="520"/>
    </location>
</feature>
<dbReference type="Pfam" id="PF00240">
    <property type="entry name" value="ubiquitin"/>
    <property type="match status" value="1"/>
</dbReference>
<dbReference type="SMART" id="SM00213">
    <property type="entry name" value="UBQ"/>
    <property type="match status" value="1"/>
</dbReference>
<evidence type="ECO:0000256" key="1">
    <source>
        <dbReference type="ARBA" id="ARBA00004370"/>
    </source>
</evidence>
<feature type="compositionally biased region" description="Low complexity" evidence="5">
    <location>
        <begin position="503"/>
        <end position="516"/>
    </location>
</feature>
<accession>A0AAN6SWI2</accession>
<feature type="region of interest" description="Disordered" evidence="5">
    <location>
        <begin position="602"/>
        <end position="634"/>
    </location>
</feature>